<feature type="domain" description="R3H" evidence="1">
    <location>
        <begin position="117"/>
        <end position="183"/>
    </location>
</feature>
<accession>A0A388TAR4</accession>
<dbReference type="GO" id="GO:0003723">
    <property type="term" value="F:RNA binding"/>
    <property type="evidence" value="ECO:0007669"/>
    <property type="project" value="InterPro"/>
</dbReference>
<protein>
    <submittedName>
        <fullName evidence="2">DNA-binding protein</fullName>
    </submittedName>
</protein>
<dbReference type="InterPro" id="IPR038008">
    <property type="entry name" value="Jag_KH"/>
</dbReference>
<dbReference type="PANTHER" id="PTHR35800:SF1">
    <property type="entry name" value="RNA-BINDING PROTEIN KHPB"/>
    <property type="match status" value="1"/>
</dbReference>
<dbReference type="SMART" id="SM00393">
    <property type="entry name" value="R3H"/>
    <property type="match status" value="1"/>
</dbReference>
<dbReference type="Gene3D" id="3.30.300.20">
    <property type="match status" value="1"/>
</dbReference>
<organism evidence="2 3">
    <name type="scientific">Termititenax aidoneus</name>
    <dbReference type="NCBI Taxonomy" id="2218524"/>
    <lineage>
        <taxon>Bacteria</taxon>
        <taxon>Bacillati</taxon>
        <taxon>Candidatus Margulisiibacteriota</taxon>
        <taxon>Candidatus Termititenacia</taxon>
        <taxon>Candidatus Termititenacales</taxon>
        <taxon>Candidatus Termititenacaceae</taxon>
        <taxon>Candidatus Termititenax</taxon>
    </lineage>
</organism>
<gene>
    <name evidence="2" type="ORF">NO1_0782</name>
</gene>
<dbReference type="GO" id="GO:0003677">
    <property type="term" value="F:DNA binding"/>
    <property type="evidence" value="ECO:0007669"/>
    <property type="project" value="UniProtKB-KW"/>
</dbReference>
<evidence type="ECO:0000259" key="1">
    <source>
        <dbReference type="PROSITE" id="PS51061"/>
    </source>
</evidence>
<dbReference type="Pfam" id="PF13083">
    <property type="entry name" value="KH_KhpA-B"/>
    <property type="match status" value="1"/>
</dbReference>
<keyword evidence="3" id="KW-1185">Reference proteome</keyword>
<dbReference type="InterPro" id="IPR001374">
    <property type="entry name" value="R3H_dom"/>
</dbReference>
<reference evidence="2 3" key="1">
    <citation type="journal article" date="2019" name="ISME J.">
        <title>Genome analyses of uncultured TG2/ZB3 bacteria in 'Margulisbacteria' specifically attached to ectosymbiotic spirochetes of protists in the termite gut.</title>
        <authorList>
            <person name="Utami Y.D."/>
            <person name="Kuwahara H."/>
            <person name="Igai K."/>
            <person name="Murakami T."/>
            <person name="Sugaya K."/>
            <person name="Morikawa T."/>
            <person name="Nagura Y."/>
            <person name="Yuki M."/>
            <person name="Deevong P."/>
            <person name="Inoue T."/>
            <person name="Kihara K."/>
            <person name="Lo N."/>
            <person name="Yamada A."/>
            <person name="Ohkuma M."/>
            <person name="Hongoh Y."/>
        </authorList>
    </citation>
    <scope>NUCLEOTIDE SEQUENCE [LARGE SCALE GENOMIC DNA]</scope>
    <source>
        <strain evidence="2">NkOx7-01</strain>
    </source>
</reference>
<dbReference type="PANTHER" id="PTHR35800">
    <property type="entry name" value="PROTEIN JAG"/>
    <property type="match status" value="1"/>
</dbReference>
<keyword evidence="2" id="KW-0238">DNA-binding</keyword>
<sequence length="190" mass="20799">MFGIFGKKEEAPDEAVVSNGAERPQRETLEITPAVTDSARLTLLDILKTMGLNVDVVVKDSRENTIALEITGAEDLGIVIGKAGSTLQALQLLLSNILSRKYQKKAFVHLDANDYKVKQEQAIIAAANDAADVAERENVQIVLDPMSAAERRLVHTTLQNRPAVETFSRGMGRTRQVVVSPKGFKKEKSE</sequence>
<dbReference type="EMBL" id="BGZN01000010">
    <property type="protein sequence ID" value="GBR73390.1"/>
    <property type="molecule type" value="Genomic_DNA"/>
</dbReference>
<dbReference type="InterPro" id="IPR039247">
    <property type="entry name" value="KhpB"/>
</dbReference>
<dbReference type="Proteomes" id="UP000269352">
    <property type="component" value="Unassembled WGS sequence"/>
</dbReference>
<comment type="caution">
    <text evidence="2">The sequence shown here is derived from an EMBL/GenBank/DDBJ whole genome shotgun (WGS) entry which is preliminary data.</text>
</comment>
<dbReference type="AlphaFoldDB" id="A0A388TAR4"/>
<dbReference type="CDD" id="cd02414">
    <property type="entry name" value="KH-II_Jag"/>
    <property type="match status" value="1"/>
</dbReference>
<dbReference type="PROSITE" id="PS51061">
    <property type="entry name" value="R3H"/>
    <property type="match status" value="1"/>
</dbReference>
<dbReference type="Pfam" id="PF01424">
    <property type="entry name" value="R3H"/>
    <property type="match status" value="1"/>
</dbReference>
<dbReference type="InterPro" id="IPR015946">
    <property type="entry name" value="KH_dom-like_a/b"/>
</dbReference>
<evidence type="ECO:0000313" key="2">
    <source>
        <dbReference type="EMBL" id="GBR73390.1"/>
    </source>
</evidence>
<name>A0A388TAR4_TERA1</name>
<dbReference type="SUPFAM" id="SSF82708">
    <property type="entry name" value="R3H domain"/>
    <property type="match status" value="1"/>
</dbReference>
<dbReference type="Gene3D" id="3.30.1370.50">
    <property type="entry name" value="R3H-like domain"/>
    <property type="match status" value="1"/>
</dbReference>
<evidence type="ECO:0000313" key="3">
    <source>
        <dbReference type="Proteomes" id="UP000269352"/>
    </source>
</evidence>
<dbReference type="InterPro" id="IPR036867">
    <property type="entry name" value="R3H_dom_sf"/>
</dbReference>
<proteinExistence type="predicted"/>